<gene>
    <name evidence="9" type="ORF">ZEAMMB73_Zm00001d003431</name>
</gene>
<evidence type="ECO:0000256" key="4">
    <source>
        <dbReference type="ARBA" id="ARBA00022801"/>
    </source>
</evidence>
<dbReference type="FunFam" id="1.20.140.40:FF:000001">
    <property type="entry name" value="Pectinesterase"/>
    <property type="match status" value="1"/>
</dbReference>
<evidence type="ECO:0000313" key="9">
    <source>
        <dbReference type="EMBL" id="ONM16949.1"/>
    </source>
</evidence>
<dbReference type="PANTHER" id="PTHR31707">
    <property type="entry name" value="PECTINESTERASE"/>
    <property type="match status" value="1"/>
</dbReference>
<dbReference type="GO" id="GO:0045490">
    <property type="term" value="P:pectin catabolic process"/>
    <property type="evidence" value="ECO:0007669"/>
    <property type="project" value="UniProtKB-UniPathway"/>
</dbReference>
<evidence type="ECO:0000256" key="7">
    <source>
        <dbReference type="SAM" id="SignalP"/>
    </source>
</evidence>
<comment type="similarity">
    <text evidence="3">In the C-terminal section; belongs to the pectinesterase family.</text>
</comment>
<evidence type="ECO:0000256" key="6">
    <source>
        <dbReference type="SAM" id="MobiDB-lite"/>
    </source>
</evidence>
<dbReference type="InterPro" id="IPR035513">
    <property type="entry name" value="Invertase/methylesterase_inhib"/>
</dbReference>
<evidence type="ECO:0000256" key="2">
    <source>
        <dbReference type="ARBA" id="ARBA00006027"/>
    </source>
</evidence>
<proteinExistence type="inferred from homology"/>
<evidence type="ECO:0000256" key="1">
    <source>
        <dbReference type="ARBA" id="ARBA00005184"/>
    </source>
</evidence>
<dbReference type="GO" id="GO:0030599">
    <property type="term" value="F:pectinesterase activity"/>
    <property type="evidence" value="ECO:0007669"/>
    <property type="project" value="InterPro"/>
</dbReference>
<feature type="chain" id="PRO_5011173266" evidence="7">
    <location>
        <begin position="24"/>
        <end position="484"/>
    </location>
</feature>
<dbReference type="EMBL" id="CM007648">
    <property type="protein sequence ID" value="ONM16949.1"/>
    <property type="molecule type" value="Genomic_DNA"/>
</dbReference>
<dbReference type="Gene3D" id="2.160.20.10">
    <property type="entry name" value="Single-stranded right-handed beta-helix, Pectin lyase-like"/>
    <property type="match status" value="1"/>
</dbReference>
<dbReference type="Gene3D" id="1.20.140.40">
    <property type="entry name" value="Invertase/pectin methylesterase inhibitor family protein"/>
    <property type="match status" value="1"/>
</dbReference>
<dbReference type="Pfam" id="PF01095">
    <property type="entry name" value="Pectinesterase"/>
    <property type="match status" value="1"/>
</dbReference>
<evidence type="ECO:0000256" key="5">
    <source>
        <dbReference type="ARBA" id="ARBA00023085"/>
    </source>
</evidence>
<comment type="pathway">
    <text evidence="1">Glycan metabolism; pectin degradation; 2-dehydro-3-deoxy-D-gluconate from pectin: step 1/5.</text>
</comment>
<dbReference type="SUPFAM" id="SSF51126">
    <property type="entry name" value="Pectin lyase-like"/>
    <property type="match status" value="1"/>
</dbReference>
<dbReference type="Pfam" id="PF04043">
    <property type="entry name" value="PMEI"/>
    <property type="match status" value="1"/>
</dbReference>
<protein>
    <submittedName>
        <fullName evidence="9">Pectinesterase 5</fullName>
    </submittedName>
</protein>
<comment type="similarity">
    <text evidence="2">In the N-terminal section; belongs to the PMEI family.</text>
</comment>
<dbReference type="InterPro" id="IPR000070">
    <property type="entry name" value="Pectinesterase_cat"/>
</dbReference>
<dbReference type="InterPro" id="IPR011050">
    <property type="entry name" value="Pectin_lyase_fold/virulence"/>
</dbReference>
<dbReference type="NCBIfam" id="TIGR01614">
    <property type="entry name" value="PME_inhib"/>
    <property type="match status" value="1"/>
</dbReference>
<feature type="signal peptide" evidence="7">
    <location>
        <begin position="1"/>
        <end position="23"/>
    </location>
</feature>
<dbReference type="InterPro" id="IPR006501">
    <property type="entry name" value="Pectinesterase_inhib_dom"/>
</dbReference>
<dbReference type="GO" id="GO:0042545">
    <property type="term" value="P:cell wall modification"/>
    <property type="evidence" value="ECO:0007669"/>
    <property type="project" value="InterPro"/>
</dbReference>
<organism evidence="9">
    <name type="scientific">Zea mays</name>
    <name type="common">Maize</name>
    <dbReference type="NCBI Taxonomy" id="4577"/>
    <lineage>
        <taxon>Eukaryota</taxon>
        <taxon>Viridiplantae</taxon>
        <taxon>Streptophyta</taxon>
        <taxon>Embryophyta</taxon>
        <taxon>Tracheophyta</taxon>
        <taxon>Spermatophyta</taxon>
        <taxon>Magnoliopsida</taxon>
        <taxon>Liliopsida</taxon>
        <taxon>Poales</taxon>
        <taxon>Poaceae</taxon>
        <taxon>PACMAD clade</taxon>
        <taxon>Panicoideae</taxon>
        <taxon>Andropogonodae</taxon>
        <taxon>Andropogoneae</taxon>
        <taxon>Tripsacinae</taxon>
        <taxon>Zea</taxon>
    </lineage>
</organism>
<dbReference type="SUPFAM" id="SSF101148">
    <property type="entry name" value="Plant invertase/pectin methylesterase inhibitor"/>
    <property type="match status" value="1"/>
</dbReference>
<reference evidence="9" key="1">
    <citation type="submission" date="2015-12" db="EMBL/GenBank/DDBJ databases">
        <title>Update maize B73 reference genome by single molecule sequencing technologies.</title>
        <authorList>
            <consortium name="Maize Genome Sequencing Project"/>
            <person name="Ware D."/>
        </authorList>
    </citation>
    <scope>NUCLEOTIDE SEQUENCE [LARGE SCALE GENOMIC DNA]</scope>
    <source>
        <tissue evidence="9">Seedling</tissue>
    </source>
</reference>
<evidence type="ECO:0000256" key="3">
    <source>
        <dbReference type="ARBA" id="ARBA00007786"/>
    </source>
</evidence>
<feature type="domain" description="Pectinesterase inhibitor" evidence="8">
    <location>
        <begin position="46"/>
        <end position="196"/>
    </location>
</feature>
<dbReference type="InterPro" id="IPR012334">
    <property type="entry name" value="Pectin_lyas_fold"/>
</dbReference>
<dbReference type="UniPathway" id="UPA00545">
    <property type="reaction ID" value="UER00823"/>
</dbReference>
<dbReference type="CDD" id="cd15798">
    <property type="entry name" value="PMEI-like_3"/>
    <property type="match status" value="1"/>
</dbReference>
<keyword evidence="4" id="KW-0378">Hydrolase</keyword>
<feature type="compositionally biased region" description="Low complexity" evidence="6">
    <location>
        <begin position="337"/>
        <end position="432"/>
    </location>
</feature>
<accession>A0A1D6E973</accession>
<dbReference type="GO" id="GO:0004857">
    <property type="term" value="F:enzyme inhibitor activity"/>
    <property type="evidence" value="ECO:0007669"/>
    <property type="project" value="InterPro"/>
</dbReference>
<dbReference type="AlphaFoldDB" id="A0A1D6E973"/>
<evidence type="ECO:0000259" key="8">
    <source>
        <dbReference type="SMART" id="SM00856"/>
    </source>
</evidence>
<name>A0A1D6E973_MAIZE</name>
<dbReference type="ExpressionAtlas" id="A0A1D6E973">
    <property type="expression patterns" value="baseline and differential"/>
</dbReference>
<sequence length="484" mass="51492">MANALLGGLWAIVVVAVVVGVVATVTHSGKKAGDDFTVPGEASIATSGKSVESLCAPTLYKESCEKTLSQATNGTENPKEVFHSVAKVALESVKTAVEQSKTIGEAKASDSMTESAREDCKKLLEDAVDDLRGMLEMAGGDIKVLISRSDDLETWLTGVMTFMDTCIDGFVDEKLKADMHTVLRNATELSSNALAITNSLGGILKKLDLGMFKKDSRRRLLSEQDEKGWPVWMRSPERKLLAAGNQPKPNAVVAKDGSGQFKTIQQAVDAMPKGQQGRYVIYVKAGLYDEIVMVPKDKVNVFMYGDGPKQSRVTGRKSFADGITTMKTASRSPRTWADPGRSSRASSSWRAPSPTSSSPRATCPGTATSASRRSTTPSTTTAAPAPAPARGSPGLGSTSSAGRTPSSSPPGRSSTAGCGSSSPARRTSSGSSSKDRMHGMVYTAHAREVVHTCLYLRCRRTGGLTFVPLPFFSFLFDSFGCFSW</sequence>
<dbReference type="SMART" id="SM00856">
    <property type="entry name" value="PMEI"/>
    <property type="match status" value="1"/>
</dbReference>
<keyword evidence="5" id="KW-0063">Aspartyl esterase</keyword>
<feature type="region of interest" description="Disordered" evidence="6">
    <location>
        <begin position="308"/>
        <end position="436"/>
    </location>
</feature>
<keyword evidence="7" id="KW-0732">Signal</keyword>